<proteinExistence type="inferred from homology"/>
<dbReference type="RefSeq" id="WP_211423360.1">
    <property type="nucleotide sequence ID" value="NZ_CP072643.1"/>
</dbReference>
<dbReference type="Gene3D" id="1.25.40.10">
    <property type="entry name" value="Tetratricopeptide repeat domain"/>
    <property type="match status" value="2"/>
</dbReference>
<evidence type="ECO:0000256" key="3">
    <source>
        <dbReference type="ARBA" id="ARBA00022737"/>
    </source>
</evidence>
<dbReference type="PANTHER" id="PTHR46208">
    <property type="entry name" value="MITOCHONDRIAL IMPORT RECEPTOR SUBUNIT TOM70"/>
    <property type="match status" value="1"/>
</dbReference>
<evidence type="ECO:0000256" key="2">
    <source>
        <dbReference type="ARBA" id="ARBA00022692"/>
    </source>
</evidence>
<evidence type="ECO:0000256" key="8">
    <source>
        <dbReference type="PROSITE-ProRule" id="PRU00339"/>
    </source>
</evidence>
<feature type="repeat" description="TPR" evidence="8">
    <location>
        <begin position="344"/>
        <end position="377"/>
    </location>
</feature>
<evidence type="ECO:0000256" key="6">
    <source>
        <dbReference type="ARBA" id="ARBA00023136"/>
    </source>
</evidence>
<keyword evidence="6" id="KW-0472">Membrane</keyword>
<evidence type="ECO:0000256" key="5">
    <source>
        <dbReference type="ARBA" id="ARBA00022989"/>
    </source>
</evidence>
<dbReference type="Proteomes" id="UP000677668">
    <property type="component" value="Chromosome 2"/>
</dbReference>
<dbReference type="SUPFAM" id="SSF48452">
    <property type="entry name" value="TPR-like"/>
    <property type="match status" value="1"/>
</dbReference>
<feature type="compositionally biased region" description="Pro residues" evidence="9">
    <location>
        <begin position="77"/>
        <end position="93"/>
    </location>
</feature>
<evidence type="ECO:0000256" key="4">
    <source>
        <dbReference type="ARBA" id="ARBA00022803"/>
    </source>
</evidence>
<comment type="similarity">
    <text evidence="7">Belongs to the Tom70 family.</text>
</comment>
<gene>
    <name evidence="10" type="ORF">J8C05_13935</name>
</gene>
<reference evidence="10 11" key="1">
    <citation type="submission" date="2021-03" db="EMBL/GenBank/DDBJ databases">
        <title>Genomic and phenotypic characterization of Chloracidobacterium isolates provides evidence for multiple species.</title>
        <authorList>
            <person name="Saini M.K."/>
            <person name="Costas A.M.G."/>
            <person name="Tank M."/>
            <person name="Bryant D.A."/>
        </authorList>
    </citation>
    <scope>NUCLEOTIDE SEQUENCE [LARGE SCALE GENOMIC DNA]</scope>
    <source>
        <strain evidence="10 11">N</strain>
    </source>
</reference>
<dbReference type="InterPro" id="IPR011990">
    <property type="entry name" value="TPR-like_helical_dom_sf"/>
</dbReference>
<keyword evidence="11" id="KW-1185">Reference proteome</keyword>
<accession>A0ABX8B3B7</accession>
<keyword evidence="3" id="KW-0677">Repeat</keyword>
<dbReference type="PROSITE" id="PS50005">
    <property type="entry name" value="TPR"/>
    <property type="match status" value="2"/>
</dbReference>
<feature type="region of interest" description="Disordered" evidence="9">
    <location>
        <begin position="32"/>
        <end position="93"/>
    </location>
</feature>
<organism evidence="10 11">
    <name type="scientific">Chloracidobacterium sp. N</name>
    <dbReference type="NCBI Taxonomy" id="2821540"/>
    <lineage>
        <taxon>Bacteria</taxon>
        <taxon>Pseudomonadati</taxon>
        <taxon>Acidobacteriota</taxon>
        <taxon>Terriglobia</taxon>
        <taxon>Terriglobales</taxon>
        <taxon>Acidobacteriaceae</taxon>
        <taxon>Chloracidobacterium</taxon>
        <taxon>Chloracidobacterium aggregatum</taxon>
    </lineage>
</organism>
<dbReference type="EMBL" id="CP072643">
    <property type="protein sequence ID" value="QUV95120.1"/>
    <property type="molecule type" value="Genomic_DNA"/>
</dbReference>
<feature type="repeat" description="TPR" evidence="8">
    <location>
        <begin position="378"/>
        <end position="411"/>
    </location>
</feature>
<dbReference type="InterPro" id="IPR019734">
    <property type="entry name" value="TPR_rpt"/>
</dbReference>
<dbReference type="SMART" id="SM00028">
    <property type="entry name" value="TPR"/>
    <property type="match status" value="5"/>
</dbReference>
<feature type="compositionally biased region" description="Pro residues" evidence="9">
    <location>
        <begin position="44"/>
        <end position="53"/>
    </location>
</feature>
<comment type="subcellular location">
    <subcellularLocation>
        <location evidence="1">Membrane</location>
        <topology evidence="1">Single-pass membrane protein</topology>
    </subcellularLocation>
</comment>
<evidence type="ECO:0000256" key="9">
    <source>
        <dbReference type="SAM" id="MobiDB-lite"/>
    </source>
</evidence>
<keyword evidence="2" id="KW-0812">Transmembrane</keyword>
<protein>
    <submittedName>
        <fullName evidence="10">Tetratricopeptide repeat protein</fullName>
    </submittedName>
</protein>
<evidence type="ECO:0000313" key="11">
    <source>
        <dbReference type="Proteomes" id="UP000677668"/>
    </source>
</evidence>
<evidence type="ECO:0000256" key="1">
    <source>
        <dbReference type="ARBA" id="ARBA00004167"/>
    </source>
</evidence>
<name>A0ABX8B3B7_9BACT</name>
<evidence type="ECO:0000256" key="7">
    <source>
        <dbReference type="ARBA" id="ARBA00038030"/>
    </source>
</evidence>
<dbReference type="PANTHER" id="PTHR46208:SF1">
    <property type="entry name" value="MITOCHONDRIAL IMPORT RECEPTOR SUBUNIT TOM70"/>
    <property type="match status" value="1"/>
</dbReference>
<dbReference type="Pfam" id="PF13432">
    <property type="entry name" value="TPR_16"/>
    <property type="match status" value="2"/>
</dbReference>
<evidence type="ECO:0000313" key="10">
    <source>
        <dbReference type="EMBL" id="QUV95120.1"/>
    </source>
</evidence>
<keyword evidence="4 8" id="KW-0802">TPR repeat</keyword>
<feature type="compositionally biased region" description="Basic and acidic residues" evidence="9">
    <location>
        <begin position="32"/>
        <end position="43"/>
    </location>
</feature>
<sequence>MTRPSDAMLVGLLIGLMGGNWSEASCLAQESNIERRVKGEPKPAEPAPEPEPGPAGDRKAAPRPRTPASPRKKPVPATEPAPPPAAPPAEAPPKPLDILVTVNVSQADILVGEKVVGVARRDQPLKLQLLPGVVRISATSEHYLPFSQEVEIIPETKRLDIALDYDVGALLARYENPRTTNLVTAEEWEALVETANRHIEAGDLRIEYRALGLLGQGQLALRIGDTASAIPRLLEATRLVPASSIANYALGLACLAANQPAEATTAFQRAIAANPVLPMAHYGLGLALLRRGQSREAIASLERAEALGYAPPELPLQLARALVAQRAYGAAIERLRPLMLSPSVEVLVTLGDAYAGQKKTDMAREAYETALQRNPSSPLPHARLGEMLFRAKKYKEARPHLQQAVELDPDGQQVNTTELRTLLQKAAGKKK</sequence>
<keyword evidence="5" id="KW-1133">Transmembrane helix</keyword>